<dbReference type="GO" id="GO:0003677">
    <property type="term" value="F:DNA binding"/>
    <property type="evidence" value="ECO:0007669"/>
    <property type="project" value="UniProtKB-UniRule"/>
</dbReference>
<reference evidence="6" key="1">
    <citation type="journal article" date="2015" name="Proc. Natl. Acad. Sci. U.S.A.">
        <title>Bacterial clade with the ribosomal RNA operon on a small plasmid rather than the chromosome.</title>
        <authorList>
            <person name="Anda M."/>
            <person name="Ohtsubo Y."/>
            <person name="Okubo T."/>
            <person name="Sugawara M."/>
            <person name="Nagata Y."/>
            <person name="Tsuda M."/>
            <person name="Minamisawa K."/>
            <person name="Mitsui H."/>
        </authorList>
    </citation>
    <scope>NUCLEOTIDE SEQUENCE</scope>
    <source>
        <strain evidence="6">JCM 14755</strain>
    </source>
</reference>
<evidence type="ECO:0000256" key="3">
    <source>
        <dbReference type="ARBA" id="ARBA00023163"/>
    </source>
</evidence>
<name>A0A0P0Z428_9HYPH</name>
<dbReference type="Pfam" id="PF00440">
    <property type="entry name" value="TetR_N"/>
    <property type="match status" value="1"/>
</dbReference>
<feature type="domain" description="HTH tetR-type" evidence="5">
    <location>
        <begin position="9"/>
        <end position="69"/>
    </location>
</feature>
<evidence type="ECO:0000256" key="4">
    <source>
        <dbReference type="PROSITE-ProRule" id="PRU00335"/>
    </source>
</evidence>
<evidence type="ECO:0000259" key="5">
    <source>
        <dbReference type="PROSITE" id="PS50977"/>
    </source>
</evidence>
<dbReference type="InterPro" id="IPR036271">
    <property type="entry name" value="Tet_transcr_reg_TetR-rel_C_sf"/>
</dbReference>
<evidence type="ECO:0000313" key="6">
    <source>
        <dbReference type="EMBL" id="BAT28773.1"/>
    </source>
</evidence>
<dbReference type="AlphaFoldDB" id="A0A0P0Z428"/>
<protein>
    <submittedName>
        <fullName evidence="6">Transcriptional regulator</fullName>
    </submittedName>
</protein>
<dbReference type="SUPFAM" id="SSF46689">
    <property type="entry name" value="Homeodomain-like"/>
    <property type="match status" value="1"/>
</dbReference>
<evidence type="ECO:0000256" key="1">
    <source>
        <dbReference type="ARBA" id="ARBA00023015"/>
    </source>
</evidence>
<keyword evidence="3" id="KW-0804">Transcription</keyword>
<dbReference type="Gene3D" id="1.10.10.60">
    <property type="entry name" value="Homeodomain-like"/>
    <property type="match status" value="1"/>
</dbReference>
<dbReference type="EMBL" id="LC066377">
    <property type="protein sequence ID" value="BAT28773.1"/>
    <property type="molecule type" value="Genomic_DNA"/>
</dbReference>
<evidence type="ECO:0000256" key="2">
    <source>
        <dbReference type="ARBA" id="ARBA00023125"/>
    </source>
</evidence>
<organism evidence="6">
    <name type="scientific">Aureimonas frigidaquae</name>
    <dbReference type="NCBI Taxonomy" id="424757"/>
    <lineage>
        <taxon>Bacteria</taxon>
        <taxon>Pseudomonadati</taxon>
        <taxon>Pseudomonadota</taxon>
        <taxon>Alphaproteobacteria</taxon>
        <taxon>Hyphomicrobiales</taxon>
        <taxon>Aurantimonadaceae</taxon>
        <taxon>Aureimonas</taxon>
    </lineage>
</organism>
<dbReference type="InterPro" id="IPR009057">
    <property type="entry name" value="Homeodomain-like_sf"/>
</dbReference>
<dbReference type="PANTHER" id="PTHR47506">
    <property type="entry name" value="TRANSCRIPTIONAL REGULATORY PROTEIN"/>
    <property type="match status" value="1"/>
</dbReference>
<keyword evidence="1" id="KW-0805">Transcription regulation</keyword>
<keyword evidence="2 4" id="KW-0238">DNA-binding</keyword>
<dbReference type="RefSeq" id="WP_062225586.1">
    <property type="nucleotide sequence ID" value="NZ_BBWR01000002.1"/>
</dbReference>
<proteinExistence type="predicted"/>
<accession>A0A0P0Z428</accession>
<dbReference type="PROSITE" id="PS50977">
    <property type="entry name" value="HTH_TETR_2"/>
    <property type="match status" value="1"/>
</dbReference>
<sequence>MRVSRAQAEVNRDRVIDVASRLFRQHGFDGIGLKDLMAAAGLTQGGFYKQFTSKEDLAANACTRGYAAVRERWREFAAGDPQRPLEALVRAYLSCEHRDEQAEGCVMAALGPDAARAGPAIRTAMEEGVVAYVDFIEAYLPNAASDRHGRAMAIASTMIGAIVLSRSVNDPALSKEILDASVRDILERSGAPKSDDGRE</sequence>
<dbReference type="SUPFAM" id="SSF48498">
    <property type="entry name" value="Tetracyclin repressor-like, C-terminal domain"/>
    <property type="match status" value="1"/>
</dbReference>
<dbReference type="InterPro" id="IPR001647">
    <property type="entry name" value="HTH_TetR"/>
</dbReference>
<feature type="DNA-binding region" description="H-T-H motif" evidence="4">
    <location>
        <begin position="32"/>
        <end position="51"/>
    </location>
</feature>
<dbReference type="PANTHER" id="PTHR47506:SF7">
    <property type="entry name" value="TRANSCRIPTIONAL REGULATORY PROTEIN"/>
    <property type="match status" value="1"/>
</dbReference>
<dbReference type="PRINTS" id="PR00455">
    <property type="entry name" value="HTHTETR"/>
</dbReference>
<dbReference type="Gene3D" id="1.10.357.10">
    <property type="entry name" value="Tetracycline Repressor, domain 2"/>
    <property type="match status" value="1"/>
</dbReference>
<dbReference type="OrthoDB" id="9798857at2"/>